<accession>A0ABS5F5W3</accession>
<keyword evidence="1" id="KW-0732">Signal</keyword>
<protein>
    <submittedName>
        <fullName evidence="2">Uncharacterized protein</fullName>
    </submittedName>
</protein>
<evidence type="ECO:0000256" key="1">
    <source>
        <dbReference type="SAM" id="SignalP"/>
    </source>
</evidence>
<comment type="caution">
    <text evidence="2">The sequence shown here is derived from an EMBL/GenBank/DDBJ whole genome shotgun (WGS) entry which is preliminary data.</text>
</comment>
<dbReference type="Proteomes" id="UP001196870">
    <property type="component" value="Unassembled WGS sequence"/>
</dbReference>
<organism evidence="2 3">
    <name type="scientific">Plastoroseomonas hellenica</name>
    <dbReference type="NCBI Taxonomy" id="2687306"/>
    <lineage>
        <taxon>Bacteria</taxon>
        <taxon>Pseudomonadati</taxon>
        <taxon>Pseudomonadota</taxon>
        <taxon>Alphaproteobacteria</taxon>
        <taxon>Acetobacterales</taxon>
        <taxon>Acetobacteraceae</taxon>
        <taxon>Plastoroseomonas</taxon>
    </lineage>
</organism>
<keyword evidence="3" id="KW-1185">Reference proteome</keyword>
<dbReference type="RefSeq" id="WP_211855729.1">
    <property type="nucleotide sequence ID" value="NZ_JAAGBB010000044.1"/>
</dbReference>
<dbReference type="EMBL" id="JAAGBB010000044">
    <property type="protein sequence ID" value="MBR0667956.1"/>
    <property type="molecule type" value="Genomic_DNA"/>
</dbReference>
<feature type="signal peptide" evidence="1">
    <location>
        <begin position="1"/>
        <end position="21"/>
    </location>
</feature>
<name>A0ABS5F5W3_9PROT</name>
<sequence>MRKLLVGVAINMFLAAGLAVAMPPALTIDQLLDICRSPTVTEAAATGDRLGWPRMNAARLEEWRAGFVSHVGSPVQVVGWQRGADRGADAVSFWTAHGPGGHRACAYSTAEPAGLLDALSARFGTPASLDRHDFGTMASWNPGRAEVSFAQIGSTAVVNIRGHE</sequence>
<evidence type="ECO:0000313" key="2">
    <source>
        <dbReference type="EMBL" id="MBR0667956.1"/>
    </source>
</evidence>
<gene>
    <name evidence="2" type="ORF">GXW71_26615</name>
</gene>
<reference evidence="3" key="1">
    <citation type="journal article" date="2021" name="Syst. Appl. Microbiol.">
        <title>Roseomonas hellenica sp. nov., isolated from roots of wild-growing Alkanna tinctoria.</title>
        <authorList>
            <person name="Rat A."/>
            <person name="Naranjo H.D."/>
            <person name="Lebbe L."/>
            <person name="Cnockaert M."/>
            <person name="Krigas N."/>
            <person name="Grigoriadou K."/>
            <person name="Maloupa E."/>
            <person name="Willems A."/>
        </authorList>
    </citation>
    <scope>NUCLEOTIDE SEQUENCE [LARGE SCALE GENOMIC DNA]</scope>
    <source>
        <strain evidence="3">LMG 31523</strain>
    </source>
</reference>
<proteinExistence type="predicted"/>
<evidence type="ECO:0000313" key="3">
    <source>
        <dbReference type="Proteomes" id="UP001196870"/>
    </source>
</evidence>
<feature type="chain" id="PRO_5045992914" evidence="1">
    <location>
        <begin position="22"/>
        <end position="164"/>
    </location>
</feature>